<evidence type="ECO:0000313" key="4">
    <source>
        <dbReference type="Proteomes" id="UP001549055"/>
    </source>
</evidence>
<name>A0ABV2JLI5_9STRE</name>
<dbReference type="Pfam" id="PF21302">
    <property type="entry name" value="Zn_ribbon_RlmA"/>
    <property type="match status" value="1"/>
</dbReference>
<dbReference type="InterPro" id="IPR052939">
    <property type="entry name" value="23S_rRNA_MeTrnsfrase_RlmA"/>
</dbReference>
<dbReference type="GO" id="GO:0052911">
    <property type="term" value="F:23S rRNA (guanine(745)-N(1))-methyltransferase activity"/>
    <property type="evidence" value="ECO:0007669"/>
    <property type="project" value="UniProtKB-EC"/>
</dbReference>
<dbReference type="EMBL" id="JBEPMK010000004">
    <property type="protein sequence ID" value="MET3644786.1"/>
    <property type="molecule type" value="Genomic_DNA"/>
</dbReference>
<dbReference type="InterPro" id="IPR016718">
    <property type="entry name" value="rRNA_m1G-MeTrfase_A_prd"/>
</dbReference>
<evidence type="ECO:0000313" key="3">
    <source>
        <dbReference type="EMBL" id="MET3644786.1"/>
    </source>
</evidence>
<dbReference type="PANTHER" id="PTHR43460">
    <property type="entry name" value="METHYLTRANSFERASE"/>
    <property type="match status" value="1"/>
</dbReference>
<keyword evidence="4" id="KW-1185">Reference proteome</keyword>
<protein>
    <submittedName>
        <fullName evidence="3">23S rRNA (Guanine745-N1)-methyltransferase</fullName>
        <ecNumber evidence="3">2.1.1.187</ecNumber>
    </submittedName>
</protein>
<dbReference type="PIRSF" id="PIRSF018249">
    <property type="entry name" value="MyrA_prd"/>
    <property type="match status" value="1"/>
</dbReference>
<feature type="domain" description="23S rRNA (guanine(745)-N(1))-methyltransferase N-terminal" evidence="2">
    <location>
        <begin position="15"/>
        <end position="49"/>
    </location>
</feature>
<dbReference type="Gene3D" id="3.40.50.150">
    <property type="entry name" value="Vaccinia Virus protein VP39"/>
    <property type="match status" value="1"/>
</dbReference>
<accession>A0ABV2JLI5</accession>
<dbReference type="SUPFAM" id="SSF53335">
    <property type="entry name" value="S-adenosyl-L-methionine-dependent methyltransferases"/>
    <property type="match status" value="1"/>
</dbReference>
<dbReference type="InterPro" id="IPR029063">
    <property type="entry name" value="SAM-dependent_MTases_sf"/>
</dbReference>
<gene>
    <name evidence="3" type="ORF">ABID27_001413</name>
</gene>
<evidence type="ECO:0000259" key="2">
    <source>
        <dbReference type="Pfam" id="PF21302"/>
    </source>
</evidence>
<dbReference type="CDD" id="cd02440">
    <property type="entry name" value="AdoMet_MTases"/>
    <property type="match status" value="1"/>
</dbReference>
<keyword evidence="3" id="KW-0808">Transferase</keyword>
<dbReference type="Pfam" id="PF13649">
    <property type="entry name" value="Methyltransf_25"/>
    <property type="match status" value="1"/>
</dbReference>
<proteinExistence type="predicted"/>
<dbReference type="InterPro" id="IPR041698">
    <property type="entry name" value="Methyltransf_25"/>
</dbReference>
<dbReference type="RefSeq" id="WP_253364860.1">
    <property type="nucleotide sequence ID" value="NZ_JALJXU010000004.1"/>
</dbReference>
<dbReference type="InterPro" id="IPR048647">
    <property type="entry name" value="RlmA_N"/>
</dbReference>
<reference evidence="3 4" key="1">
    <citation type="submission" date="2024-06" db="EMBL/GenBank/DDBJ databases">
        <title>Genomic Encyclopedia of Type Strains, Phase IV (KMG-IV): sequencing the most valuable type-strain genomes for metagenomic binning, comparative biology and taxonomic classification.</title>
        <authorList>
            <person name="Goeker M."/>
        </authorList>
    </citation>
    <scope>NUCLEOTIDE SEQUENCE [LARGE SCALE GENOMIC DNA]</scope>
    <source>
        <strain evidence="3 4">DSM 15349</strain>
    </source>
</reference>
<organism evidence="3 4">
    <name type="scientific">Streptococcus gallinaceus</name>
    <dbReference type="NCBI Taxonomy" id="165758"/>
    <lineage>
        <taxon>Bacteria</taxon>
        <taxon>Bacillati</taxon>
        <taxon>Bacillota</taxon>
        <taxon>Bacilli</taxon>
        <taxon>Lactobacillales</taxon>
        <taxon>Streptococcaceae</taxon>
        <taxon>Streptococcus</taxon>
    </lineage>
</organism>
<keyword evidence="3" id="KW-0489">Methyltransferase</keyword>
<dbReference type="PANTHER" id="PTHR43460:SF1">
    <property type="entry name" value="METHYLTRANSFERASE TYPE 11 DOMAIN-CONTAINING PROTEIN"/>
    <property type="match status" value="1"/>
</dbReference>
<dbReference type="EC" id="2.1.1.187" evidence="3"/>
<comment type="caution">
    <text evidence="3">The sequence shown here is derived from an EMBL/GenBank/DDBJ whole genome shotgun (WGS) entry which is preliminary data.</text>
</comment>
<evidence type="ECO:0000259" key="1">
    <source>
        <dbReference type="Pfam" id="PF13649"/>
    </source>
</evidence>
<feature type="domain" description="Methyltransferase" evidence="1">
    <location>
        <begin position="96"/>
        <end position="169"/>
    </location>
</feature>
<dbReference type="Proteomes" id="UP001549055">
    <property type="component" value="Unassembled WGS sequence"/>
</dbReference>
<sequence length="280" mass="31881">MVDKRQRFENSAVFFACPICQNVLEKVENSLKCANNHTYDLSKFGYVNLHGGKKVDDHYSKKSFENRQLILDKGFYEPVLKAVERVVDQHPQVQTILDIGCGEGYYSRQLLQVRDKEILAFDISKDSVQIAAKSDRTHRGKWFVSDLAHLPVQDGKIDLILDIFSPANYGEFQRVLAEDGLILKVVPTADHVKELRAKANDQLQQKEYSNQKIIDHFQESFDILFQEEVSQTTACSAAERQAFIEMTPLLFHVDSSQIDWSDVTEITVSALVLVGKAKNK</sequence>